<feature type="domain" description="Membrane insertase YidC N-terminal" evidence="16">
    <location>
        <begin position="160"/>
        <end position="430"/>
    </location>
</feature>
<feature type="region of interest" description="Disordered" evidence="14">
    <location>
        <begin position="675"/>
        <end position="695"/>
    </location>
</feature>
<evidence type="ECO:0000256" key="13">
    <source>
        <dbReference type="HAMAP-Rule" id="MF_01810"/>
    </source>
</evidence>
<accession>A0A2V1IIZ4</accession>
<feature type="transmembrane region" description="Helical" evidence="13">
    <location>
        <begin position="628"/>
        <end position="648"/>
    </location>
</feature>
<dbReference type="PANTHER" id="PTHR12428:SF65">
    <property type="entry name" value="CYTOCHROME C OXIDASE ASSEMBLY PROTEIN COX18, MITOCHONDRIAL"/>
    <property type="match status" value="1"/>
</dbReference>
<dbReference type="NCBIfam" id="TIGR03592">
    <property type="entry name" value="yidC_oxa1_cterm"/>
    <property type="match status" value="1"/>
</dbReference>
<gene>
    <name evidence="13" type="primary">yidC</name>
    <name evidence="17" type="ORF">C5O23_12465</name>
</gene>
<keyword evidence="18" id="KW-1185">Reference proteome</keyword>
<dbReference type="InterPro" id="IPR038221">
    <property type="entry name" value="YidC_periplasmic_sf"/>
</dbReference>
<keyword evidence="8 13" id="KW-1133">Transmembrane helix</keyword>
<evidence type="ECO:0000256" key="12">
    <source>
        <dbReference type="ARBA" id="ARBA00033342"/>
    </source>
</evidence>
<evidence type="ECO:0000256" key="2">
    <source>
        <dbReference type="ARBA" id="ARBA00010527"/>
    </source>
</evidence>
<dbReference type="InterPro" id="IPR001708">
    <property type="entry name" value="YidC/ALB3/OXA1/COX18"/>
</dbReference>
<dbReference type="InterPro" id="IPR028055">
    <property type="entry name" value="YidC/Oxa/ALB_C"/>
</dbReference>
<dbReference type="Pfam" id="PF02096">
    <property type="entry name" value="60KD_IMP"/>
    <property type="match status" value="1"/>
</dbReference>
<dbReference type="GO" id="GO:0015031">
    <property type="term" value="P:protein transport"/>
    <property type="evidence" value="ECO:0007669"/>
    <property type="project" value="UniProtKB-KW"/>
</dbReference>
<evidence type="ECO:0000313" key="17">
    <source>
        <dbReference type="EMBL" id="PWB00555.1"/>
    </source>
</evidence>
<dbReference type="NCBIfam" id="NF002356">
    <property type="entry name" value="PRK01318.2-3"/>
    <property type="match status" value="1"/>
</dbReference>
<dbReference type="PRINTS" id="PR00701">
    <property type="entry name" value="60KDINNERMP"/>
</dbReference>
<keyword evidence="4 13" id="KW-0813">Transport</keyword>
<keyword evidence="7 13" id="KW-0653">Protein transport</keyword>
<dbReference type="GO" id="GO:0005886">
    <property type="term" value="C:plasma membrane"/>
    <property type="evidence" value="ECO:0007669"/>
    <property type="project" value="UniProtKB-SubCell"/>
</dbReference>
<evidence type="ECO:0000256" key="8">
    <source>
        <dbReference type="ARBA" id="ARBA00022989"/>
    </source>
</evidence>
<dbReference type="RefSeq" id="WP_107033257.1">
    <property type="nucleotide sequence ID" value="NZ_PUEC01000038.1"/>
</dbReference>
<evidence type="ECO:0000256" key="5">
    <source>
        <dbReference type="ARBA" id="ARBA00022475"/>
    </source>
</evidence>
<dbReference type="InterPro" id="IPR019998">
    <property type="entry name" value="Membr_insert_YidC"/>
</dbReference>
<dbReference type="Gene3D" id="2.70.98.90">
    <property type="match status" value="1"/>
</dbReference>
<keyword evidence="10 13" id="KW-0143">Chaperone</keyword>
<dbReference type="PANTHER" id="PTHR12428">
    <property type="entry name" value="OXA1"/>
    <property type="match status" value="1"/>
</dbReference>
<dbReference type="EMBL" id="PUEC01000038">
    <property type="protein sequence ID" value="PWB00555.1"/>
    <property type="molecule type" value="Genomic_DNA"/>
</dbReference>
<evidence type="ECO:0000259" key="15">
    <source>
        <dbReference type="Pfam" id="PF02096"/>
    </source>
</evidence>
<comment type="similarity">
    <text evidence="2 13">Belongs to the OXA1/ALB3/YidC family. Type 1 subfamily.</text>
</comment>
<comment type="subcellular location">
    <subcellularLocation>
        <location evidence="1">Cell inner membrane</location>
        <topology evidence="1">Multi-pass membrane protein</topology>
    </subcellularLocation>
    <subcellularLocation>
        <location evidence="13">Cell membrane</location>
        <topology evidence="13">Multi-pass membrane protein</topology>
    </subcellularLocation>
</comment>
<dbReference type="GO" id="GO:0032977">
    <property type="term" value="F:membrane insertase activity"/>
    <property type="evidence" value="ECO:0007669"/>
    <property type="project" value="InterPro"/>
</dbReference>
<reference evidence="18" key="1">
    <citation type="submission" date="2018-02" db="EMBL/GenBank/DDBJ databases">
        <authorList>
            <person name="Clavel T."/>
            <person name="Strowig T."/>
        </authorList>
    </citation>
    <scope>NUCLEOTIDE SEQUENCE [LARGE SCALE GENOMIC DNA]</scope>
    <source>
        <strain evidence="18">DSM 103720</strain>
    </source>
</reference>
<sequence length="695" mass="78278">MDRNSLIGLLLMGLIIFGFTYINRPSPEELERQRIEREQMEAQEAAKASDAGALKFDSITPAEIAAIKSTVRELGTTDTVNGTSTLRVDKVDLRLNAEGQLEGTVDADGRQVAVADLLSSESALPLTVGVPAVNNLRQALATAARYRGFARHLSGDSTTIKLENKNLSLEISNKGGVISRATLRDYNSYDSTKIELLSPETDIYNFTLTSATQRFETSEFFFTPVQLSDSSVLMKLELGDGARWGIKYTLPADGYLVNIDVIQEGMQSIIPSSVASMDFTWHQKMRRNEAGRVFEERNSALYYMFTDGDVDNLSEGSDDDEEINQRLKWISCKNQFFSAVLMARTNFSGGNLKSTVLKDDPDFIKAMQCDMTVEYSAAAANPASFVMYLGPNSYPVMSAVEKEIFPEENMHLTKLIPLGWPIFRWINTLIIIPVFTLLGSFISNYGIIILLLTIFIKIILFPFTYKSMISQARMRLLAPEIKAINDKYPGNENAMKRQQETMALYSRAGANPLSGCLPMLLQMPILVAMFWFFPSAIELRGESFLWAKDLSAPDAIISWSANIPFISSTFGNHISLFCLLMTVVNIIYTRINMQNQASSGMPGMKWMMYLMPVMFLFIFNNYAAGLSYYYFLSLLITIVQTYIFRKVVSEDKMRAKMAEAAKKPKKKSGFMARLEEAQRKQQQMLREQQKRQGRR</sequence>
<dbReference type="InterPro" id="IPR047196">
    <property type="entry name" value="YidC_ALB_C"/>
</dbReference>
<name>A0A2V1IIZ4_9BACT</name>
<evidence type="ECO:0000256" key="1">
    <source>
        <dbReference type="ARBA" id="ARBA00004429"/>
    </source>
</evidence>
<organism evidence="17 18">
    <name type="scientific">Duncaniella muris</name>
    <dbReference type="NCBI Taxonomy" id="2094150"/>
    <lineage>
        <taxon>Bacteria</taxon>
        <taxon>Pseudomonadati</taxon>
        <taxon>Bacteroidota</taxon>
        <taxon>Bacteroidia</taxon>
        <taxon>Bacteroidales</taxon>
        <taxon>Muribaculaceae</taxon>
        <taxon>Duncaniella</taxon>
    </lineage>
</organism>
<evidence type="ECO:0000256" key="14">
    <source>
        <dbReference type="SAM" id="MobiDB-lite"/>
    </source>
</evidence>
<keyword evidence="5 13" id="KW-1003">Cell membrane</keyword>
<dbReference type="Pfam" id="PF14849">
    <property type="entry name" value="YidC_periplas"/>
    <property type="match status" value="1"/>
</dbReference>
<dbReference type="HAMAP" id="MF_01810">
    <property type="entry name" value="YidC_type1"/>
    <property type="match status" value="1"/>
</dbReference>
<evidence type="ECO:0000256" key="6">
    <source>
        <dbReference type="ARBA" id="ARBA00022692"/>
    </source>
</evidence>
<evidence type="ECO:0000313" key="18">
    <source>
        <dbReference type="Proteomes" id="UP000244905"/>
    </source>
</evidence>
<evidence type="ECO:0000256" key="4">
    <source>
        <dbReference type="ARBA" id="ARBA00022448"/>
    </source>
</evidence>
<dbReference type="GO" id="GO:0051205">
    <property type="term" value="P:protein insertion into membrane"/>
    <property type="evidence" value="ECO:0007669"/>
    <property type="project" value="TreeGrafter"/>
</dbReference>
<proteinExistence type="inferred from homology"/>
<evidence type="ECO:0000256" key="10">
    <source>
        <dbReference type="ARBA" id="ARBA00023186"/>
    </source>
</evidence>
<feature type="domain" description="Membrane insertase YidC/Oxa/ALB C-terminal" evidence="15">
    <location>
        <begin position="445"/>
        <end position="645"/>
    </location>
</feature>
<dbReference type="AlphaFoldDB" id="A0A2V1IIZ4"/>
<comment type="subunit">
    <text evidence="13">Interacts with the Sec translocase complex via SecD. Specifically interacts with transmembrane segments of nascent integral membrane proteins during membrane integration.</text>
</comment>
<dbReference type="Proteomes" id="UP000244905">
    <property type="component" value="Unassembled WGS sequence"/>
</dbReference>
<dbReference type="CDD" id="cd19961">
    <property type="entry name" value="EcYidC-like_peri"/>
    <property type="match status" value="1"/>
</dbReference>
<feature type="transmembrane region" description="Helical" evidence="13">
    <location>
        <begin position="447"/>
        <end position="465"/>
    </location>
</feature>
<dbReference type="InterPro" id="IPR028053">
    <property type="entry name" value="Membr_insert_YidC_N"/>
</dbReference>
<keyword evidence="6 13" id="KW-0812">Transmembrane</keyword>
<evidence type="ECO:0000256" key="7">
    <source>
        <dbReference type="ARBA" id="ARBA00022927"/>
    </source>
</evidence>
<feature type="transmembrane region" description="Helical" evidence="13">
    <location>
        <begin position="512"/>
        <end position="533"/>
    </location>
</feature>
<keyword evidence="9 13" id="KW-0472">Membrane</keyword>
<feature type="transmembrane region" description="Helical" evidence="13">
    <location>
        <begin position="6"/>
        <end position="24"/>
    </location>
</feature>
<evidence type="ECO:0000259" key="16">
    <source>
        <dbReference type="Pfam" id="PF14849"/>
    </source>
</evidence>
<evidence type="ECO:0000256" key="3">
    <source>
        <dbReference type="ARBA" id="ARBA00015325"/>
    </source>
</evidence>
<feature type="transmembrane region" description="Helical" evidence="13">
    <location>
        <begin position="574"/>
        <end position="591"/>
    </location>
</feature>
<evidence type="ECO:0000256" key="11">
    <source>
        <dbReference type="ARBA" id="ARBA00033245"/>
    </source>
</evidence>
<dbReference type="GeneID" id="82527140"/>
<dbReference type="CDD" id="cd20070">
    <property type="entry name" value="5TM_YidC_Alb3"/>
    <property type="match status" value="1"/>
</dbReference>
<comment type="caution">
    <text evidence="17">The sequence shown here is derived from an EMBL/GenBank/DDBJ whole genome shotgun (WGS) entry which is preliminary data.</text>
</comment>
<feature type="transmembrane region" description="Helical" evidence="13">
    <location>
        <begin position="603"/>
        <end position="622"/>
    </location>
</feature>
<evidence type="ECO:0000256" key="9">
    <source>
        <dbReference type="ARBA" id="ARBA00023136"/>
    </source>
</evidence>
<protein>
    <recommendedName>
        <fullName evidence="3 13">Membrane protein insertase YidC</fullName>
    </recommendedName>
    <alternativeName>
        <fullName evidence="12 13">Foldase YidC</fullName>
    </alternativeName>
    <alternativeName>
        <fullName evidence="11 13">Membrane integrase YidC</fullName>
    </alternativeName>
    <alternativeName>
        <fullName evidence="13">Membrane protein YidC</fullName>
    </alternativeName>
</protein>
<comment type="function">
    <text evidence="13">Required for the insertion and/or proper folding and/or complex formation of integral membrane proteins into the membrane. Involved in integration of membrane proteins that insert both dependently and independently of the Sec translocase complex, as well as at least some lipoproteins. Aids folding of multispanning membrane proteins.</text>
</comment>